<keyword evidence="1" id="KW-0812">Transmembrane</keyword>
<dbReference type="EMBL" id="JAUSUG010000020">
    <property type="protein sequence ID" value="MDQ0256858.1"/>
    <property type="molecule type" value="Genomic_DNA"/>
</dbReference>
<protein>
    <submittedName>
        <fullName evidence="2">Uncharacterized protein</fullName>
    </submittedName>
</protein>
<evidence type="ECO:0000313" key="2">
    <source>
        <dbReference type="EMBL" id="MDQ0256858.1"/>
    </source>
</evidence>
<keyword evidence="1" id="KW-0472">Membrane</keyword>
<keyword evidence="1" id="KW-1133">Transmembrane helix</keyword>
<evidence type="ECO:0000313" key="3">
    <source>
        <dbReference type="Proteomes" id="UP001230005"/>
    </source>
</evidence>
<dbReference type="InterPro" id="IPR020205">
    <property type="entry name" value="Uncharacterised_YwnF_TM"/>
</dbReference>
<accession>A0ABU0A040</accession>
<evidence type="ECO:0000256" key="1">
    <source>
        <dbReference type="SAM" id="Phobius"/>
    </source>
</evidence>
<feature type="transmembrane region" description="Helical" evidence="1">
    <location>
        <begin position="63"/>
        <end position="80"/>
    </location>
</feature>
<dbReference type="Proteomes" id="UP001230005">
    <property type="component" value="Unassembled WGS sequence"/>
</dbReference>
<gene>
    <name evidence="2" type="ORF">J2S74_004280</name>
</gene>
<name>A0ABU0A040_9BACI</name>
<proteinExistence type="predicted"/>
<organism evidence="2 3">
    <name type="scientific">Evansella vedderi</name>
    <dbReference type="NCBI Taxonomy" id="38282"/>
    <lineage>
        <taxon>Bacteria</taxon>
        <taxon>Bacillati</taxon>
        <taxon>Bacillota</taxon>
        <taxon>Bacilli</taxon>
        <taxon>Bacillales</taxon>
        <taxon>Bacillaceae</taxon>
        <taxon>Evansella</taxon>
    </lineage>
</organism>
<comment type="caution">
    <text evidence="2">The sequence shown here is derived from an EMBL/GenBank/DDBJ whole genome shotgun (WGS) entry which is preliminary data.</text>
</comment>
<keyword evidence="3" id="KW-1185">Reference proteome</keyword>
<sequence>MNPFATNSRTPLYIKKEFEEMKKLTAPIVRRYSIYSFISAPLVIFSAINLYFLLFHSTWTSEIPLLIIYGVLGAIGLALFKESTFQSKQVFKMGYHYMINRMKESKYLYDYRKERYLQLINQNPVDAVNIFREFLKEEERMRGNSVNKDTIT</sequence>
<reference evidence="2 3" key="1">
    <citation type="submission" date="2023-07" db="EMBL/GenBank/DDBJ databases">
        <title>Genomic Encyclopedia of Type Strains, Phase IV (KMG-IV): sequencing the most valuable type-strain genomes for metagenomic binning, comparative biology and taxonomic classification.</title>
        <authorList>
            <person name="Goeker M."/>
        </authorList>
    </citation>
    <scope>NUCLEOTIDE SEQUENCE [LARGE SCALE GENOMIC DNA]</scope>
    <source>
        <strain evidence="2 3">DSM 9768</strain>
    </source>
</reference>
<dbReference type="Pfam" id="PF17370">
    <property type="entry name" value="DUF5392"/>
    <property type="match status" value="1"/>
</dbReference>
<feature type="transmembrane region" description="Helical" evidence="1">
    <location>
        <begin position="32"/>
        <end position="57"/>
    </location>
</feature>